<keyword evidence="2" id="KW-1185">Reference proteome</keyword>
<sequence>MQLRFQWAGNIDCGNGIIVAPSSHCGRPAISLRRRRSCCCCCCCCCCCRHRSIAAVSLVFSTPRPTESRDTNGIAAGGRARNFRRRKAAILEAPGCVPRQRLPRPKQLQTSALTLPLTACQTSRLLKKRPRTSRGRSRGWRRSQCAVWSFRNRPPSHPAPSAPY</sequence>
<organism evidence="1 2">
    <name type="scientific">Lojkania enalia</name>
    <dbReference type="NCBI Taxonomy" id="147567"/>
    <lineage>
        <taxon>Eukaryota</taxon>
        <taxon>Fungi</taxon>
        <taxon>Dikarya</taxon>
        <taxon>Ascomycota</taxon>
        <taxon>Pezizomycotina</taxon>
        <taxon>Dothideomycetes</taxon>
        <taxon>Pleosporomycetidae</taxon>
        <taxon>Pleosporales</taxon>
        <taxon>Pleosporales incertae sedis</taxon>
        <taxon>Lojkania</taxon>
    </lineage>
</organism>
<comment type="caution">
    <text evidence="1">The sequence shown here is derived from an EMBL/GenBank/DDBJ whole genome shotgun (WGS) entry which is preliminary data.</text>
</comment>
<dbReference type="Proteomes" id="UP000800093">
    <property type="component" value="Unassembled WGS sequence"/>
</dbReference>
<name>A0A9P4KFM8_9PLEO</name>
<protein>
    <submittedName>
        <fullName evidence="1">Uncharacterized protein</fullName>
    </submittedName>
</protein>
<evidence type="ECO:0000313" key="1">
    <source>
        <dbReference type="EMBL" id="KAF2267077.1"/>
    </source>
</evidence>
<reference evidence="2" key="1">
    <citation type="journal article" date="2020" name="Stud. Mycol.">
        <title>101 Dothideomycetes genomes: A test case for predicting lifestyles and emergence of pathogens.</title>
        <authorList>
            <person name="Haridas S."/>
            <person name="Albert R."/>
            <person name="Binder M."/>
            <person name="Bloem J."/>
            <person name="LaButti K."/>
            <person name="Salamov A."/>
            <person name="Andreopoulos B."/>
            <person name="Baker S."/>
            <person name="Barry K."/>
            <person name="Bills G."/>
            <person name="Bluhm B."/>
            <person name="Cannon C."/>
            <person name="Castanera R."/>
            <person name="Culley D."/>
            <person name="Daum C."/>
            <person name="Ezra D."/>
            <person name="Gonzalez J."/>
            <person name="Henrissat B."/>
            <person name="Kuo A."/>
            <person name="Liang C."/>
            <person name="Lipzen A."/>
            <person name="Lutzoni F."/>
            <person name="Magnuson J."/>
            <person name="Mondo S."/>
            <person name="Nolan M."/>
            <person name="Ohm R."/>
            <person name="Pangilinan J."/>
            <person name="Park H.-J."/>
            <person name="Ramirez L."/>
            <person name="Alfaro M."/>
            <person name="Sun H."/>
            <person name="Tritt A."/>
            <person name="Yoshinaga Y."/>
            <person name="Zwiers L.-H."/>
            <person name="Turgeon B."/>
            <person name="Goodwin S."/>
            <person name="Spatafora J."/>
            <person name="Crous P."/>
            <person name="Grigoriev I."/>
        </authorList>
    </citation>
    <scope>NUCLEOTIDE SEQUENCE [LARGE SCALE GENOMIC DNA]</scope>
    <source>
        <strain evidence="2">CBS 304.66</strain>
    </source>
</reference>
<gene>
    <name evidence="1" type="ORF">CC78DRAFT_103849</name>
</gene>
<proteinExistence type="predicted"/>
<accession>A0A9P4KFM8</accession>
<evidence type="ECO:0000313" key="2">
    <source>
        <dbReference type="Proteomes" id="UP000800093"/>
    </source>
</evidence>
<dbReference type="EMBL" id="ML986594">
    <property type="protein sequence ID" value="KAF2267077.1"/>
    <property type="molecule type" value="Genomic_DNA"/>
</dbReference>
<dbReference type="AlphaFoldDB" id="A0A9P4KFM8"/>